<keyword evidence="7" id="KW-0227">DNA damage</keyword>
<evidence type="ECO:0000256" key="9">
    <source>
        <dbReference type="ARBA" id="ARBA00023004"/>
    </source>
</evidence>
<name>A0A1G9IPT3_CLOCO</name>
<reference evidence="15 17" key="2">
    <citation type="submission" date="2018-06" db="EMBL/GenBank/DDBJ databases">
        <authorList>
            <consortium name="Pathogen Informatics"/>
            <person name="Doyle S."/>
        </authorList>
    </citation>
    <scope>NUCLEOTIDE SEQUENCE [LARGE SCALE GENOMIC DNA]</scope>
    <source>
        <strain evidence="15 17">NCTC13028</strain>
    </source>
</reference>
<keyword evidence="10" id="KW-0411">Iron-sulfur</keyword>
<dbReference type="Pfam" id="PF03167">
    <property type="entry name" value="UDG"/>
    <property type="match status" value="1"/>
</dbReference>
<proteinExistence type="inferred from homology"/>
<evidence type="ECO:0000256" key="10">
    <source>
        <dbReference type="ARBA" id="ARBA00023014"/>
    </source>
</evidence>
<accession>A0A1G9IPT3</accession>
<dbReference type="PANTHER" id="PTHR33693">
    <property type="entry name" value="TYPE-5 URACIL-DNA GLYCOSYLASE"/>
    <property type="match status" value="1"/>
</dbReference>
<dbReference type="InterPro" id="IPR051536">
    <property type="entry name" value="UDG_Type-4/5"/>
</dbReference>
<dbReference type="Proteomes" id="UP000528432">
    <property type="component" value="Unassembled WGS sequence"/>
</dbReference>
<organism evidence="13 18">
    <name type="scientific">Clostridium cochlearium</name>
    <dbReference type="NCBI Taxonomy" id="1494"/>
    <lineage>
        <taxon>Bacteria</taxon>
        <taxon>Bacillati</taxon>
        <taxon>Bacillota</taxon>
        <taxon>Clostridia</taxon>
        <taxon>Eubacteriales</taxon>
        <taxon>Clostridiaceae</taxon>
        <taxon>Clostridium</taxon>
    </lineage>
</organism>
<dbReference type="GO" id="GO:0046872">
    <property type="term" value="F:metal ion binding"/>
    <property type="evidence" value="ECO:0007669"/>
    <property type="project" value="UniProtKB-KW"/>
</dbReference>
<dbReference type="EMBL" id="JABFIF010000019">
    <property type="protein sequence ID" value="NOH16613.1"/>
    <property type="molecule type" value="Genomic_DNA"/>
</dbReference>
<evidence type="ECO:0000313" key="18">
    <source>
        <dbReference type="Proteomes" id="UP000528432"/>
    </source>
</evidence>
<dbReference type="EMBL" id="FNGL01000015">
    <property type="protein sequence ID" value="SDL27258.1"/>
    <property type="molecule type" value="Genomic_DNA"/>
</dbReference>
<dbReference type="NCBIfam" id="TIGR00758">
    <property type="entry name" value="UDG_fam4"/>
    <property type="match status" value="1"/>
</dbReference>
<dbReference type="GO" id="GO:0006281">
    <property type="term" value="P:DNA repair"/>
    <property type="evidence" value="ECO:0007669"/>
    <property type="project" value="UniProtKB-KW"/>
</dbReference>
<evidence type="ECO:0000313" key="13">
    <source>
        <dbReference type="EMBL" id="NOH16613.1"/>
    </source>
</evidence>
<evidence type="ECO:0000256" key="1">
    <source>
        <dbReference type="ARBA" id="ARBA00001400"/>
    </source>
</evidence>
<feature type="domain" description="Uracil-DNA glycosylase-like" evidence="12">
    <location>
        <begin position="28"/>
        <end position="175"/>
    </location>
</feature>
<dbReference type="GO" id="GO:0004844">
    <property type="term" value="F:uracil DNA N-glycosylase activity"/>
    <property type="evidence" value="ECO:0007669"/>
    <property type="project" value="UniProtKB-EC"/>
</dbReference>
<evidence type="ECO:0000313" key="14">
    <source>
        <dbReference type="EMBL" id="SDL27258.1"/>
    </source>
</evidence>
<keyword evidence="8" id="KW-0378">Hydrolase</keyword>
<evidence type="ECO:0000259" key="12">
    <source>
        <dbReference type="SMART" id="SM00986"/>
    </source>
</evidence>
<evidence type="ECO:0000313" key="15">
    <source>
        <dbReference type="EMBL" id="SQB34062.1"/>
    </source>
</evidence>
<dbReference type="Proteomes" id="UP000198811">
    <property type="component" value="Unassembled WGS sequence"/>
</dbReference>
<evidence type="ECO:0000256" key="11">
    <source>
        <dbReference type="ARBA" id="ARBA00023204"/>
    </source>
</evidence>
<dbReference type="Proteomes" id="UP000250223">
    <property type="component" value="Unassembled WGS sequence"/>
</dbReference>
<reference evidence="14 16" key="1">
    <citation type="submission" date="2016-10" db="EMBL/GenBank/DDBJ databases">
        <authorList>
            <person name="Varghese N."/>
            <person name="Submissions S."/>
        </authorList>
    </citation>
    <scope>NUCLEOTIDE SEQUENCE [LARGE SCALE GENOMIC DNA]</scope>
    <source>
        <strain evidence="14 16">NLAE-zl-C224</strain>
    </source>
</reference>
<evidence type="ECO:0000256" key="3">
    <source>
        <dbReference type="ARBA" id="ARBA00012030"/>
    </source>
</evidence>
<gene>
    <name evidence="13" type="ORF">HMJ28_09475</name>
    <name evidence="15" type="ORF">NCTC13028_00951</name>
    <name evidence="14" type="ORF">SAMN05216497_11537</name>
</gene>
<reference evidence="13 18" key="3">
    <citation type="submission" date="2020-05" db="EMBL/GenBank/DDBJ databases">
        <title>Draft genome sequence of Clostridium cochlearium strain AGROS13 isolated from a sheep dairy farm in New Zealand.</title>
        <authorList>
            <person name="Gupta T.B."/>
            <person name="Jauregui R."/>
            <person name="Risson A.N."/>
            <person name="Brightwell G."/>
            <person name="Maclean P."/>
        </authorList>
    </citation>
    <scope>NUCLEOTIDE SEQUENCE [LARGE SCALE GENOMIC DNA]</scope>
    <source>
        <strain evidence="13 18">AGROS13</strain>
    </source>
</reference>
<dbReference type="InterPro" id="IPR005273">
    <property type="entry name" value="Ura-DNA_glyco_family4"/>
</dbReference>
<evidence type="ECO:0000256" key="2">
    <source>
        <dbReference type="ARBA" id="ARBA00006521"/>
    </source>
</evidence>
<dbReference type="SUPFAM" id="SSF52141">
    <property type="entry name" value="Uracil-DNA glycosylase-like"/>
    <property type="match status" value="1"/>
</dbReference>
<dbReference type="SMART" id="SM00987">
    <property type="entry name" value="UreE_C"/>
    <property type="match status" value="1"/>
</dbReference>
<keyword evidence="11" id="KW-0234">DNA repair</keyword>
<dbReference type="RefSeq" id="WP_089866749.1">
    <property type="nucleotide sequence ID" value="NZ_FNGL01000015.1"/>
</dbReference>
<keyword evidence="6" id="KW-0479">Metal-binding</keyword>
<evidence type="ECO:0000313" key="16">
    <source>
        <dbReference type="Proteomes" id="UP000198811"/>
    </source>
</evidence>
<sequence>MLGWRELYNNCLNCNKCDLCKNRTYMVFGEGNPRADIMFIGEAPGGDEDKTGRPFIGRAGQFLTKILLSLDLKRERDYYICNICKCRPENNRNPKEDEIEACIPYLRNQFALIQPKIIVCLGAIATNRIISDQWRITRDRGKWIKRKGCLITATFHPAAVLRDEGKKQYIIKDLQEVKRAYESLKKVN</sequence>
<evidence type="ECO:0000256" key="4">
    <source>
        <dbReference type="ARBA" id="ARBA00019403"/>
    </source>
</evidence>
<dbReference type="GO" id="GO:0051539">
    <property type="term" value="F:4 iron, 4 sulfur cluster binding"/>
    <property type="evidence" value="ECO:0007669"/>
    <property type="project" value="UniProtKB-KW"/>
</dbReference>
<protein>
    <recommendedName>
        <fullName evidence="4">Type-4 uracil-DNA glycosylase</fullName>
        <ecNumber evidence="3">3.2.2.27</ecNumber>
    </recommendedName>
</protein>
<dbReference type="EMBL" id="UAWC01000005">
    <property type="protein sequence ID" value="SQB34062.1"/>
    <property type="molecule type" value="Genomic_DNA"/>
</dbReference>
<dbReference type="Gene3D" id="3.40.470.10">
    <property type="entry name" value="Uracil-DNA glycosylase-like domain"/>
    <property type="match status" value="1"/>
</dbReference>
<evidence type="ECO:0000256" key="6">
    <source>
        <dbReference type="ARBA" id="ARBA00022723"/>
    </source>
</evidence>
<dbReference type="CDD" id="cd10030">
    <property type="entry name" value="UDG-F4_TTUDGA_SPO1dp_like"/>
    <property type="match status" value="1"/>
</dbReference>
<evidence type="ECO:0000313" key="17">
    <source>
        <dbReference type="Proteomes" id="UP000250223"/>
    </source>
</evidence>
<dbReference type="PANTHER" id="PTHR33693:SF1">
    <property type="entry name" value="TYPE-4 URACIL-DNA GLYCOSYLASE"/>
    <property type="match status" value="1"/>
</dbReference>
<comment type="catalytic activity">
    <reaction evidence="1">
        <text>Hydrolyzes single-stranded DNA or mismatched double-stranded DNA and polynucleotides, releasing free uracil.</text>
        <dbReference type="EC" id="3.2.2.27"/>
    </reaction>
</comment>
<dbReference type="SMART" id="SM00986">
    <property type="entry name" value="UDG"/>
    <property type="match status" value="1"/>
</dbReference>
<evidence type="ECO:0000256" key="5">
    <source>
        <dbReference type="ARBA" id="ARBA00022485"/>
    </source>
</evidence>
<comment type="similarity">
    <text evidence="2">Belongs to the uracil-DNA glycosylase (UDG) superfamily. Type 4 (UDGa) family.</text>
</comment>
<dbReference type="InterPro" id="IPR036895">
    <property type="entry name" value="Uracil-DNA_glycosylase-like_sf"/>
</dbReference>
<keyword evidence="5" id="KW-0004">4Fe-4S</keyword>
<dbReference type="AlphaFoldDB" id="A0A1G9IPT3"/>
<dbReference type="STRING" id="1494.SAMN05216497_11537"/>
<evidence type="ECO:0000256" key="8">
    <source>
        <dbReference type="ARBA" id="ARBA00022801"/>
    </source>
</evidence>
<dbReference type="OrthoDB" id="5290748at2"/>
<dbReference type="EC" id="3.2.2.27" evidence="3"/>
<evidence type="ECO:0000256" key="7">
    <source>
        <dbReference type="ARBA" id="ARBA00022763"/>
    </source>
</evidence>
<dbReference type="InterPro" id="IPR005122">
    <property type="entry name" value="Uracil-DNA_glycosylase-like"/>
</dbReference>
<keyword evidence="9" id="KW-0408">Iron</keyword>
<keyword evidence="16" id="KW-1185">Reference proteome</keyword>